<organism evidence="1 2">
    <name type="scientific">Skeletonema marinoi</name>
    <dbReference type="NCBI Taxonomy" id="267567"/>
    <lineage>
        <taxon>Eukaryota</taxon>
        <taxon>Sar</taxon>
        <taxon>Stramenopiles</taxon>
        <taxon>Ochrophyta</taxon>
        <taxon>Bacillariophyta</taxon>
        <taxon>Coscinodiscophyceae</taxon>
        <taxon>Thalassiosirophycidae</taxon>
        <taxon>Thalassiosirales</taxon>
        <taxon>Skeletonemataceae</taxon>
        <taxon>Skeletonema</taxon>
        <taxon>Skeletonema marinoi-dohrnii complex</taxon>
    </lineage>
</organism>
<dbReference type="EMBL" id="JATAAI010000016">
    <property type="protein sequence ID" value="KAK1740009.1"/>
    <property type="molecule type" value="Genomic_DNA"/>
</dbReference>
<reference evidence="1" key="1">
    <citation type="submission" date="2023-06" db="EMBL/GenBank/DDBJ databases">
        <title>Survivors Of The Sea: Transcriptome response of Skeletonema marinoi to long-term dormancy.</title>
        <authorList>
            <person name="Pinder M.I.M."/>
            <person name="Kourtchenko O."/>
            <person name="Robertson E.K."/>
            <person name="Larsson T."/>
            <person name="Maumus F."/>
            <person name="Osuna-Cruz C.M."/>
            <person name="Vancaester E."/>
            <person name="Stenow R."/>
            <person name="Vandepoele K."/>
            <person name="Ploug H."/>
            <person name="Bruchert V."/>
            <person name="Godhe A."/>
            <person name="Topel M."/>
        </authorList>
    </citation>
    <scope>NUCLEOTIDE SEQUENCE</scope>
    <source>
        <strain evidence="1">R05AC</strain>
    </source>
</reference>
<evidence type="ECO:0000313" key="1">
    <source>
        <dbReference type="EMBL" id="KAK1740009.1"/>
    </source>
</evidence>
<evidence type="ECO:0000313" key="2">
    <source>
        <dbReference type="Proteomes" id="UP001224775"/>
    </source>
</evidence>
<sequence>MHKSAVKALEKLGMTVRFEWAWFERNASDPEMAQENNLAADLKSHQASFKAMLDACCDSPVPYRVEQAFTVLEHVYRLQELKNTDKNSDVVPLQFYYHKLWKEHSTYWLWPLKSPSITISDNTKSGKKR</sequence>
<name>A0AAD9DBL6_9STRA</name>
<comment type="caution">
    <text evidence="1">The sequence shown here is derived from an EMBL/GenBank/DDBJ whole genome shotgun (WGS) entry which is preliminary data.</text>
</comment>
<protein>
    <submittedName>
        <fullName evidence="1">Uncharacterized protein</fullName>
    </submittedName>
</protein>
<dbReference type="Proteomes" id="UP001224775">
    <property type="component" value="Unassembled WGS sequence"/>
</dbReference>
<proteinExistence type="predicted"/>
<dbReference type="AlphaFoldDB" id="A0AAD9DBL6"/>
<gene>
    <name evidence="1" type="ORF">QTG54_008959</name>
</gene>
<accession>A0AAD9DBL6</accession>
<keyword evidence="2" id="KW-1185">Reference proteome</keyword>